<dbReference type="InterPro" id="IPR036737">
    <property type="entry name" value="OmpA-like_sf"/>
</dbReference>
<keyword evidence="7" id="KW-1185">Reference proteome</keyword>
<dbReference type="PROSITE" id="PS51123">
    <property type="entry name" value="OMPA_2"/>
    <property type="match status" value="1"/>
</dbReference>
<dbReference type="EMBL" id="JBHLZN010000007">
    <property type="protein sequence ID" value="MFB9887980.1"/>
    <property type="molecule type" value="Genomic_DNA"/>
</dbReference>
<dbReference type="InterPro" id="IPR050330">
    <property type="entry name" value="Bact_OuterMem_StrucFunc"/>
</dbReference>
<evidence type="ECO:0000256" key="4">
    <source>
        <dbReference type="PROSITE-ProRule" id="PRU00473"/>
    </source>
</evidence>
<dbReference type="PRINTS" id="PR01021">
    <property type="entry name" value="OMPADOMAIN"/>
</dbReference>
<dbReference type="PANTHER" id="PTHR30329:SF21">
    <property type="entry name" value="LIPOPROTEIN YIAD-RELATED"/>
    <property type="match status" value="1"/>
</dbReference>
<evidence type="ECO:0000313" key="7">
    <source>
        <dbReference type="Proteomes" id="UP001589628"/>
    </source>
</evidence>
<evidence type="ECO:0000256" key="1">
    <source>
        <dbReference type="ARBA" id="ARBA00004442"/>
    </source>
</evidence>
<reference evidence="6 7" key="1">
    <citation type="submission" date="2024-09" db="EMBL/GenBank/DDBJ databases">
        <authorList>
            <person name="Sun Q."/>
            <person name="Mori K."/>
        </authorList>
    </citation>
    <scope>NUCLEOTIDE SEQUENCE [LARGE SCALE GENOMIC DNA]</scope>
    <source>
        <strain evidence="6 7">ATCC 51285</strain>
    </source>
</reference>
<dbReference type="PANTHER" id="PTHR30329">
    <property type="entry name" value="STATOR ELEMENT OF FLAGELLAR MOTOR COMPLEX"/>
    <property type="match status" value="1"/>
</dbReference>
<keyword evidence="2 4" id="KW-0472">Membrane</keyword>
<dbReference type="CDD" id="cd07185">
    <property type="entry name" value="OmpA_C-like"/>
    <property type="match status" value="1"/>
</dbReference>
<protein>
    <submittedName>
        <fullName evidence="6">OmpA family protein</fullName>
    </submittedName>
</protein>
<proteinExistence type="predicted"/>
<comment type="caution">
    <text evidence="6">The sequence shown here is derived from an EMBL/GenBank/DDBJ whole genome shotgun (WGS) entry which is preliminary data.</text>
</comment>
<evidence type="ECO:0000256" key="2">
    <source>
        <dbReference type="ARBA" id="ARBA00023136"/>
    </source>
</evidence>
<sequence>MNPSATFYVPVRPQHWGLALLLLLLSLPALALGPDLAGGQDHPLLSRFSGAQLVGYQQLEYERGHFYQASQEAGMDPQKELDRDHPLIREGKITRLLYIAPAGKTALEIQRNFAEALSAGGFNLITQVDGRGAWWTPSDHWRSNFAKLQLAAPFAEDISPFDREGLYLYATLQRNGVEVAVSVLSGPLSSFSKDHYQTAESDEQSAIAIQIVEPQLMASGQVQVSAEAIGQGLSNEGRIALYGIYFDSGNAQLKAESQPQLAEMANLLRQQPQLAVYIVGHTDNQGTLAYNLKLSQQRAEAVQAALQQDYGIPASQLSAHGVANLAPVASNQSETGRALNRRVEMVVQ</sequence>
<dbReference type="SUPFAM" id="SSF103088">
    <property type="entry name" value="OmpA-like"/>
    <property type="match status" value="1"/>
</dbReference>
<name>A0ABV5ZFF7_9GAMM</name>
<feature type="domain" description="OmpA-like" evidence="5">
    <location>
        <begin position="233"/>
        <end position="348"/>
    </location>
</feature>
<gene>
    <name evidence="6" type="ORF">ACFFLH_16310</name>
</gene>
<dbReference type="InterPro" id="IPR006664">
    <property type="entry name" value="OMP_bac"/>
</dbReference>
<evidence type="ECO:0000313" key="6">
    <source>
        <dbReference type="EMBL" id="MFB9887980.1"/>
    </source>
</evidence>
<keyword evidence="3" id="KW-0998">Cell outer membrane</keyword>
<dbReference type="Pfam" id="PF00691">
    <property type="entry name" value="OmpA"/>
    <property type="match status" value="1"/>
</dbReference>
<evidence type="ECO:0000256" key="3">
    <source>
        <dbReference type="ARBA" id="ARBA00023237"/>
    </source>
</evidence>
<dbReference type="RefSeq" id="WP_051527648.1">
    <property type="nucleotide sequence ID" value="NZ_JBHLZN010000007.1"/>
</dbReference>
<accession>A0ABV5ZFF7</accession>
<evidence type="ECO:0000259" key="5">
    <source>
        <dbReference type="PROSITE" id="PS51123"/>
    </source>
</evidence>
<dbReference type="InterPro" id="IPR006665">
    <property type="entry name" value="OmpA-like"/>
</dbReference>
<dbReference type="Proteomes" id="UP001589628">
    <property type="component" value="Unassembled WGS sequence"/>
</dbReference>
<comment type="subcellular location">
    <subcellularLocation>
        <location evidence="1">Cell outer membrane</location>
    </subcellularLocation>
</comment>
<dbReference type="Gene3D" id="3.30.1330.60">
    <property type="entry name" value="OmpA-like domain"/>
    <property type="match status" value="1"/>
</dbReference>
<organism evidence="6 7">
    <name type="scientific">Balneatrix alpica</name>
    <dbReference type="NCBI Taxonomy" id="75684"/>
    <lineage>
        <taxon>Bacteria</taxon>
        <taxon>Pseudomonadati</taxon>
        <taxon>Pseudomonadota</taxon>
        <taxon>Gammaproteobacteria</taxon>
        <taxon>Oceanospirillales</taxon>
        <taxon>Balneatrichaceae</taxon>
        <taxon>Balneatrix</taxon>
    </lineage>
</organism>